<dbReference type="Proteomes" id="UP000018936">
    <property type="component" value="Unassembled WGS sequence"/>
</dbReference>
<dbReference type="Pfam" id="PF00375">
    <property type="entry name" value="SDF"/>
    <property type="match status" value="1"/>
</dbReference>
<feature type="region of interest" description="Disordered" evidence="8">
    <location>
        <begin position="119"/>
        <end position="150"/>
    </location>
</feature>
<protein>
    <recommendedName>
        <fullName evidence="7">Amino acid transporter</fullName>
    </recommendedName>
</protein>
<keyword evidence="4 7" id="KW-0812">Transmembrane</keyword>
<evidence type="ECO:0000256" key="5">
    <source>
        <dbReference type="ARBA" id="ARBA00022989"/>
    </source>
</evidence>
<dbReference type="SUPFAM" id="SSF118215">
    <property type="entry name" value="Proton glutamate symport protein"/>
    <property type="match status" value="1"/>
</dbReference>
<keyword evidence="5 7" id="KW-1133">Transmembrane helix</keyword>
<comment type="similarity">
    <text evidence="7">Belongs to the dicarboxylate/amino acid:cation symporter (DAACS) (TC 2.A.23) family.</text>
</comment>
<name>V8NNP7_OPHHA</name>
<keyword evidence="3" id="KW-1003">Cell membrane</keyword>
<comment type="caution">
    <text evidence="7">Lacks conserved residue(s) required for the propagation of feature annotation.</text>
</comment>
<organism evidence="9 10">
    <name type="scientific">Ophiophagus hannah</name>
    <name type="common">King cobra</name>
    <name type="synonym">Naja hannah</name>
    <dbReference type="NCBI Taxonomy" id="8665"/>
    <lineage>
        <taxon>Eukaryota</taxon>
        <taxon>Metazoa</taxon>
        <taxon>Chordata</taxon>
        <taxon>Craniata</taxon>
        <taxon>Vertebrata</taxon>
        <taxon>Euteleostomi</taxon>
        <taxon>Lepidosauria</taxon>
        <taxon>Squamata</taxon>
        <taxon>Bifurcata</taxon>
        <taxon>Unidentata</taxon>
        <taxon>Episquamata</taxon>
        <taxon>Toxicofera</taxon>
        <taxon>Serpentes</taxon>
        <taxon>Colubroidea</taxon>
        <taxon>Elapidae</taxon>
        <taxon>Elapinae</taxon>
        <taxon>Ophiophagus</taxon>
    </lineage>
</organism>
<evidence type="ECO:0000313" key="9">
    <source>
        <dbReference type="EMBL" id="ETE63293.1"/>
    </source>
</evidence>
<dbReference type="GO" id="GO:0015183">
    <property type="term" value="F:L-aspartate transmembrane transporter activity"/>
    <property type="evidence" value="ECO:0007669"/>
    <property type="project" value="TreeGrafter"/>
</dbReference>
<dbReference type="OrthoDB" id="5877963at2759"/>
<dbReference type="GO" id="GO:0015175">
    <property type="term" value="F:neutral L-amino acid transmembrane transporter activity"/>
    <property type="evidence" value="ECO:0007669"/>
    <property type="project" value="TreeGrafter"/>
</dbReference>
<evidence type="ECO:0000313" key="10">
    <source>
        <dbReference type="Proteomes" id="UP000018936"/>
    </source>
</evidence>
<keyword evidence="7" id="KW-0769">Symport</keyword>
<evidence type="ECO:0000256" key="3">
    <source>
        <dbReference type="ARBA" id="ARBA00022475"/>
    </source>
</evidence>
<feature type="transmembrane region" description="Helical" evidence="7">
    <location>
        <begin position="21"/>
        <end position="47"/>
    </location>
</feature>
<evidence type="ECO:0000256" key="4">
    <source>
        <dbReference type="ARBA" id="ARBA00022692"/>
    </source>
</evidence>
<sequence>MFLVAGKIVEMEDVMLLFTSLGKYICCCLVGHAIHGLLVLPGIYFIFTRRNPYRFLWGIFTPLATAFGTSSRDRTCTVLNVEGDAFGAGLLQVYSEKKMGQTVIDDLLEVKTEALEASKGEGIEEGSPLIKQNGPAHLQNSKSCEKESVM</sequence>
<dbReference type="InterPro" id="IPR001991">
    <property type="entry name" value="Na-dicarboxylate_symporter"/>
</dbReference>
<dbReference type="InterPro" id="IPR050746">
    <property type="entry name" value="DAACS"/>
</dbReference>
<keyword evidence="2 7" id="KW-0813">Transport</keyword>
<reference evidence="9 10" key="1">
    <citation type="journal article" date="2013" name="Proc. Natl. Acad. Sci. U.S.A.">
        <title>The king cobra genome reveals dynamic gene evolution and adaptation in the snake venom system.</title>
        <authorList>
            <person name="Vonk F.J."/>
            <person name="Casewell N.R."/>
            <person name="Henkel C.V."/>
            <person name="Heimberg A.M."/>
            <person name="Jansen H.J."/>
            <person name="McCleary R.J."/>
            <person name="Kerkkamp H.M."/>
            <person name="Vos R.A."/>
            <person name="Guerreiro I."/>
            <person name="Calvete J.J."/>
            <person name="Wuster W."/>
            <person name="Woods A.E."/>
            <person name="Logan J.M."/>
            <person name="Harrison R.A."/>
            <person name="Castoe T.A."/>
            <person name="de Koning A.P."/>
            <person name="Pollock D.D."/>
            <person name="Yandell M."/>
            <person name="Calderon D."/>
            <person name="Renjifo C."/>
            <person name="Currier R.B."/>
            <person name="Salgado D."/>
            <person name="Pla D."/>
            <person name="Sanz L."/>
            <person name="Hyder A.S."/>
            <person name="Ribeiro J.M."/>
            <person name="Arntzen J.W."/>
            <person name="van den Thillart G.E."/>
            <person name="Boetzer M."/>
            <person name="Pirovano W."/>
            <person name="Dirks R.P."/>
            <person name="Spaink H.P."/>
            <person name="Duboule D."/>
            <person name="McGlinn E."/>
            <person name="Kini R.M."/>
            <person name="Richardson M.K."/>
        </authorList>
    </citation>
    <scope>NUCLEOTIDE SEQUENCE</scope>
    <source>
        <tissue evidence="9">Blood</tissue>
    </source>
</reference>
<gene>
    <name evidence="9" type="primary">SLC1A5</name>
    <name evidence="9" type="ORF">L345_10949</name>
</gene>
<comment type="subcellular location">
    <subcellularLocation>
        <location evidence="1">Cell membrane</location>
        <topology evidence="1">Multi-pass membrane protein</topology>
    </subcellularLocation>
    <subcellularLocation>
        <location evidence="7">Membrane</location>
        <topology evidence="7">Multi-pass membrane protein</topology>
    </subcellularLocation>
</comment>
<dbReference type="InterPro" id="IPR036458">
    <property type="entry name" value="Na:dicarbo_symporter_sf"/>
</dbReference>
<dbReference type="GO" id="GO:0140009">
    <property type="term" value="P:L-aspartate import across plasma membrane"/>
    <property type="evidence" value="ECO:0007669"/>
    <property type="project" value="TreeGrafter"/>
</dbReference>
<accession>V8NNP7</accession>
<evidence type="ECO:0000256" key="6">
    <source>
        <dbReference type="ARBA" id="ARBA00023136"/>
    </source>
</evidence>
<keyword evidence="6 7" id="KW-0472">Membrane</keyword>
<dbReference type="GO" id="GO:0005886">
    <property type="term" value="C:plasma membrane"/>
    <property type="evidence" value="ECO:0007669"/>
    <property type="project" value="UniProtKB-SubCell"/>
</dbReference>
<evidence type="ECO:0000256" key="1">
    <source>
        <dbReference type="ARBA" id="ARBA00004651"/>
    </source>
</evidence>
<dbReference type="GO" id="GO:0015293">
    <property type="term" value="F:symporter activity"/>
    <property type="evidence" value="ECO:0007669"/>
    <property type="project" value="UniProtKB-UniRule"/>
</dbReference>
<keyword evidence="10" id="KW-1185">Reference proteome</keyword>
<dbReference type="AlphaFoldDB" id="V8NNP7"/>
<evidence type="ECO:0000256" key="8">
    <source>
        <dbReference type="SAM" id="MobiDB-lite"/>
    </source>
</evidence>
<evidence type="ECO:0000256" key="7">
    <source>
        <dbReference type="RuleBase" id="RU361216"/>
    </source>
</evidence>
<feature type="non-terminal residue" evidence="9">
    <location>
        <position position="1"/>
    </location>
</feature>
<dbReference type="Gene3D" id="1.10.3860.10">
    <property type="entry name" value="Sodium:dicarboxylate symporter"/>
    <property type="match status" value="1"/>
</dbReference>
<dbReference type="PANTHER" id="PTHR11958">
    <property type="entry name" value="SODIUM/DICARBOXYLATE SYMPORTER-RELATED"/>
    <property type="match status" value="1"/>
</dbReference>
<dbReference type="PANTHER" id="PTHR11958:SF19">
    <property type="entry name" value="NEUTRAL AMINO ACID TRANSPORTER B(0)"/>
    <property type="match status" value="1"/>
</dbReference>
<dbReference type="EMBL" id="AZIM01002818">
    <property type="protein sequence ID" value="ETE63293.1"/>
    <property type="molecule type" value="Genomic_DNA"/>
</dbReference>
<evidence type="ECO:0000256" key="2">
    <source>
        <dbReference type="ARBA" id="ARBA00022448"/>
    </source>
</evidence>
<comment type="caution">
    <text evidence="9">The sequence shown here is derived from an EMBL/GenBank/DDBJ whole genome shotgun (WGS) entry which is preliminary data.</text>
</comment>
<proteinExistence type="inferred from homology"/>